<keyword evidence="1" id="KW-0472">Membrane</keyword>
<dbReference type="EMBL" id="MHMM01000015">
    <property type="protein sequence ID" value="OGZ26839.1"/>
    <property type="molecule type" value="Genomic_DNA"/>
</dbReference>
<dbReference type="Gene3D" id="1.10.3730.20">
    <property type="match status" value="1"/>
</dbReference>
<organism evidence="2 3">
    <name type="scientific">Candidatus Nealsonbacteria bacterium RIFOXYB1_FULL_40_15</name>
    <dbReference type="NCBI Taxonomy" id="1801677"/>
    <lineage>
        <taxon>Bacteria</taxon>
        <taxon>Candidatus Nealsoniibacteriota</taxon>
    </lineage>
</organism>
<dbReference type="AlphaFoldDB" id="A0A1G2EM52"/>
<dbReference type="SUPFAM" id="SSF103481">
    <property type="entry name" value="Multidrug resistance efflux transporter EmrE"/>
    <property type="match status" value="1"/>
</dbReference>
<reference evidence="2 3" key="1">
    <citation type="journal article" date="2016" name="Nat. Commun.">
        <title>Thousands of microbial genomes shed light on interconnected biogeochemical processes in an aquifer system.</title>
        <authorList>
            <person name="Anantharaman K."/>
            <person name="Brown C.T."/>
            <person name="Hug L.A."/>
            <person name="Sharon I."/>
            <person name="Castelle C.J."/>
            <person name="Probst A.J."/>
            <person name="Thomas B.C."/>
            <person name="Singh A."/>
            <person name="Wilkins M.J."/>
            <person name="Karaoz U."/>
            <person name="Brodie E.L."/>
            <person name="Williams K.H."/>
            <person name="Hubbard S.S."/>
            <person name="Banfield J.F."/>
        </authorList>
    </citation>
    <scope>NUCLEOTIDE SEQUENCE [LARGE SCALE GENOMIC DNA]</scope>
</reference>
<feature type="transmembrane region" description="Helical" evidence="1">
    <location>
        <begin position="92"/>
        <end position="109"/>
    </location>
</feature>
<evidence type="ECO:0000313" key="2">
    <source>
        <dbReference type="EMBL" id="OGZ26839.1"/>
    </source>
</evidence>
<gene>
    <name evidence="2" type="ORF">A2365_01420</name>
</gene>
<evidence type="ECO:0000256" key="1">
    <source>
        <dbReference type="SAM" id="Phobius"/>
    </source>
</evidence>
<name>A0A1G2EM52_9BACT</name>
<feature type="transmembrane region" description="Helical" evidence="1">
    <location>
        <begin position="35"/>
        <end position="57"/>
    </location>
</feature>
<sequence>MNILLFVPAIGWLLISALFFVCGEFLSKLWGNSPSIQMTIIVIVAYAFGSITWLPALLHKNHLATMGTLWLLLATAATIIIGVLIFHEKVTALQGVGIFLALVSMILLNL</sequence>
<dbReference type="Proteomes" id="UP000177740">
    <property type="component" value="Unassembled WGS sequence"/>
</dbReference>
<feature type="transmembrane region" description="Helical" evidence="1">
    <location>
        <begin position="69"/>
        <end position="86"/>
    </location>
</feature>
<keyword evidence="1" id="KW-0812">Transmembrane</keyword>
<accession>A0A1G2EM52</accession>
<dbReference type="InterPro" id="IPR037185">
    <property type="entry name" value="EmrE-like"/>
</dbReference>
<evidence type="ECO:0000313" key="3">
    <source>
        <dbReference type="Proteomes" id="UP000177740"/>
    </source>
</evidence>
<dbReference type="STRING" id="1801677.A2365_01420"/>
<protein>
    <recommendedName>
        <fullName evidence="4">EamA domain-containing protein</fullName>
    </recommendedName>
</protein>
<proteinExistence type="predicted"/>
<comment type="caution">
    <text evidence="2">The sequence shown here is derived from an EMBL/GenBank/DDBJ whole genome shotgun (WGS) entry which is preliminary data.</text>
</comment>
<keyword evidence="1" id="KW-1133">Transmembrane helix</keyword>
<evidence type="ECO:0008006" key="4">
    <source>
        <dbReference type="Google" id="ProtNLM"/>
    </source>
</evidence>